<dbReference type="Proteomes" id="UP000004664">
    <property type="component" value="Unassembled WGS sequence"/>
</dbReference>
<dbReference type="HOGENOM" id="CLU_2618003_0_0_6"/>
<gene>
    <name evidence="1" type="ORF">Mettu_1442</name>
</gene>
<dbReference type="STRING" id="697282.Mettu_1442"/>
<accession>G3ITV6</accession>
<sequence length="78" mass="9286">MNTTHCRHAKQQIQDKFISYYRQNRDQKTGTVSLYLRSLAPVTCRLIKSEYHQSYRPKTLIYINMPALTLRYCEETAV</sequence>
<dbReference type="AlphaFoldDB" id="G3ITV6"/>
<evidence type="ECO:0000313" key="2">
    <source>
        <dbReference type="Proteomes" id="UP000004664"/>
    </source>
</evidence>
<proteinExistence type="predicted"/>
<reference evidence="1 2" key="1">
    <citation type="submission" date="2011-06" db="EMBL/GenBank/DDBJ databases">
        <title>Genomic sequence of Methylobacter tundripaludum SV96.</title>
        <authorList>
            <consortium name="US DOE Joint Genome Institute"/>
            <person name="Lucas S."/>
            <person name="Han J."/>
            <person name="Lapidus A."/>
            <person name="Cheng J.-F."/>
            <person name="Goodwin L."/>
            <person name="Pitluck S."/>
            <person name="Held B."/>
            <person name="Detter J.C."/>
            <person name="Han C."/>
            <person name="Tapia R."/>
            <person name="Land M."/>
            <person name="Hauser L."/>
            <person name="Kyrpides N."/>
            <person name="Ivanova N."/>
            <person name="Ovchinnikova G."/>
            <person name="Pagani I."/>
            <person name="Klotz M.G."/>
            <person name="Dispirito A.A."/>
            <person name="Murrell J.C."/>
            <person name="Dunfield P."/>
            <person name="Kalyuzhnaya M.G."/>
            <person name="Svenning M."/>
            <person name="Trotsenko Y.A."/>
            <person name="Stein L.Y."/>
            <person name="Woyke T."/>
        </authorList>
    </citation>
    <scope>NUCLEOTIDE SEQUENCE [LARGE SCALE GENOMIC DNA]</scope>
    <source>
        <strain evidence="2">ATCC BAA-1195 / DSM 17260 / SV96</strain>
    </source>
</reference>
<name>G3ITV6_METTV</name>
<evidence type="ECO:0000313" key="1">
    <source>
        <dbReference type="EMBL" id="EGW22627.1"/>
    </source>
</evidence>
<dbReference type="EMBL" id="JH109152">
    <property type="protein sequence ID" value="EGW22627.1"/>
    <property type="molecule type" value="Genomic_DNA"/>
</dbReference>
<protein>
    <submittedName>
        <fullName evidence="1">Uncharacterized protein</fullName>
    </submittedName>
</protein>
<keyword evidence="2" id="KW-1185">Reference proteome</keyword>
<organism evidence="1 2">
    <name type="scientific">Methylobacter tundripaludum (strain ATCC BAA-1195 / DSM 17260 / SV96)</name>
    <dbReference type="NCBI Taxonomy" id="697282"/>
    <lineage>
        <taxon>Bacteria</taxon>
        <taxon>Pseudomonadati</taxon>
        <taxon>Pseudomonadota</taxon>
        <taxon>Gammaproteobacteria</taxon>
        <taxon>Methylococcales</taxon>
        <taxon>Methylococcaceae</taxon>
        <taxon>Methylobacter</taxon>
    </lineage>
</organism>